<name>A0A2H1YHC5_9FLAO</name>
<sequence length="212" mass="24125">MALSPEEQEQLKKLQQKQKSEKQKYKEDIKTFKELSAEFVTNNIDGLVDHQKNTEAIITMLFQDYKPLKELKQLVYGRKSQDSHTSTLKDGSASITIGHNVSIKFDGTETSGVEMIKDYLASLVDDNAKALKLTKIVNIALKRNAKTGFLNPAKIVELNSLRDDFDSPEFDKGLDIIIAAQIRTQNSMYVSGWKYIKQEDGRISKLEFRFTV</sequence>
<dbReference type="Proteomes" id="UP000234211">
    <property type="component" value="Unassembled WGS sequence"/>
</dbReference>
<organism evidence="2 3">
    <name type="scientific">Tenacibaculum piscium</name>
    <dbReference type="NCBI Taxonomy" id="1458515"/>
    <lineage>
        <taxon>Bacteria</taxon>
        <taxon>Pseudomonadati</taxon>
        <taxon>Bacteroidota</taxon>
        <taxon>Flavobacteriia</taxon>
        <taxon>Flavobacteriales</taxon>
        <taxon>Flavobacteriaceae</taxon>
        <taxon>Tenacibaculum</taxon>
    </lineage>
</organism>
<dbReference type="OrthoDB" id="1362414at2"/>
<accession>A0A2H1YHC5</accession>
<gene>
    <name evidence="2" type="ORF">TNO020_40092</name>
</gene>
<protein>
    <submittedName>
        <fullName evidence="2">Uncharacterized protein</fullName>
    </submittedName>
</protein>
<dbReference type="RefSeq" id="WP_101917425.1">
    <property type="nucleotide sequence ID" value="NZ_OENF01000034.1"/>
</dbReference>
<dbReference type="AlphaFoldDB" id="A0A2H1YHC5"/>
<keyword evidence="3" id="KW-1185">Reference proteome</keyword>
<dbReference type="EMBL" id="OENF01000034">
    <property type="protein sequence ID" value="SOS74873.1"/>
    <property type="molecule type" value="Genomic_DNA"/>
</dbReference>
<feature type="region of interest" description="Disordered" evidence="1">
    <location>
        <begin position="1"/>
        <end position="23"/>
    </location>
</feature>
<reference evidence="3" key="1">
    <citation type="submission" date="2017-11" db="EMBL/GenBank/DDBJ databases">
        <authorList>
            <person name="Duchaud E."/>
        </authorList>
    </citation>
    <scope>NUCLEOTIDE SEQUENCE [LARGE SCALE GENOMIC DNA]</scope>
    <source>
        <strain evidence="3">Tenacibaculum sp. TNO020</strain>
    </source>
</reference>
<proteinExistence type="predicted"/>
<evidence type="ECO:0000313" key="2">
    <source>
        <dbReference type="EMBL" id="SOS74873.1"/>
    </source>
</evidence>
<evidence type="ECO:0000256" key="1">
    <source>
        <dbReference type="SAM" id="MobiDB-lite"/>
    </source>
</evidence>
<evidence type="ECO:0000313" key="3">
    <source>
        <dbReference type="Proteomes" id="UP000234211"/>
    </source>
</evidence>